<keyword evidence="1" id="KW-0732">Signal</keyword>
<feature type="chain" id="PRO_5016443462" description="Toxin-antitoxin system YwqK family antitoxin" evidence="1">
    <location>
        <begin position="29"/>
        <end position="224"/>
    </location>
</feature>
<reference evidence="2 3" key="1">
    <citation type="submission" date="2018-05" db="EMBL/GenBank/DDBJ databases">
        <title>Complete genome sequence of Arcticibacterium luteifluviistationis SM1504T, a cytophagaceae bacterium isolated from Arctic surface seawater.</title>
        <authorList>
            <person name="Li Y."/>
            <person name="Qin Q.-L."/>
        </authorList>
    </citation>
    <scope>NUCLEOTIDE SEQUENCE [LARGE SCALE GENOMIC DNA]</scope>
    <source>
        <strain evidence="2 3">SM1504</strain>
    </source>
</reference>
<gene>
    <name evidence="2" type="ORF">DJ013_19640</name>
</gene>
<evidence type="ECO:0000313" key="3">
    <source>
        <dbReference type="Proteomes" id="UP000249873"/>
    </source>
</evidence>
<dbReference type="Proteomes" id="UP000249873">
    <property type="component" value="Chromosome"/>
</dbReference>
<organism evidence="2 3">
    <name type="scientific">Arcticibacterium luteifluviistationis</name>
    <dbReference type="NCBI Taxonomy" id="1784714"/>
    <lineage>
        <taxon>Bacteria</taxon>
        <taxon>Pseudomonadati</taxon>
        <taxon>Bacteroidota</taxon>
        <taxon>Cytophagia</taxon>
        <taxon>Cytophagales</taxon>
        <taxon>Leadbetterellaceae</taxon>
        <taxon>Arcticibacterium</taxon>
    </lineage>
</organism>
<dbReference type="AlphaFoldDB" id="A0A2Z4GHI3"/>
<name>A0A2Z4GHI3_9BACT</name>
<dbReference type="SUPFAM" id="SSF82185">
    <property type="entry name" value="Histone H3 K4-specific methyltransferase SET7/9 N-terminal domain"/>
    <property type="match status" value="1"/>
</dbReference>
<dbReference type="RefSeq" id="WP_111373631.1">
    <property type="nucleotide sequence ID" value="NZ_CP029480.1"/>
</dbReference>
<dbReference type="Gene3D" id="3.90.930.1">
    <property type="match status" value="1"/>
</dbReference>
<evidence type="ECO:0000256" key="1">
    <source>
        <dbReference type="SAM" id="SignalP"/>
    </source>
</evidence>
<evidence type="ECO:0000313" key="2">
    <source>
        <dbReference type="EMBL" id="AWW00264.1"/>
    </source>
</evidence>
<keyword evidence="3" id="KW-1185">Reference proteome</keyword>
<feature type="signal peptide" evidence="1">
    <location>
        <begin position="1"/>
        <end position="28"/>
    </location>
</feature>
<sequence length="224" mass="26265">MINYSNAILKYAKKAILFVCLVCFFACSKGKENQEFDYTINTEDIPQDTVYFSNPSVSYVNGLYYLDQKKFSGILYRELKGYDVKTYSSVLNGMLHGPFRSFYKNGKPYEVRNYKENISLGKQYGYWESTGNRKFEYNYVSEKREGIQRSWYANGDVYYVYNYKDDKQEGLQQAWRINGSLFRNFVSKNNKRYGLQKSFSCSELSNEEIKYPKTSSAKLLAAKN</sequence>
<proteinExistence type="predicted"/>
<protein>
    <recommendedName>
        <fullName evidence="4">Toxin-antitoxin system YwqK family antitoxin</fullName>
    </recommendedName>
</protein>
<dbReference type="EMBL" id="CP029480">
    <property type="protein sequence ID" value="AWW00264.1"/>
    <property type="molecule type" value="Genomic_DNA"/>
</dbReference>
<accession>A0A2Z4GHI3</accession>
<evidence type="ECO:0008006" key="4">
    <source>
        <dbReference type="Google" id="ProtNLM"/>
    </source>
</evidence>
<dbReference type="OrthoDB" id="959177at2"/>
<dbReference type="KEGG" id="als:DJ013_19640"/>